<reference evidence="1" key="1">
    <citation type="submission" date="2022-11" db="EMBL/GenBank/DDBJ databases">
        <authorList>
            <person name="Hyden B.L."/>
            <person name="Feng K."/>
            <person name="Yates T."/>
            <person name="Jawdy S."/>
            <person name="Smart L.B."/>
            <person name="Muchero W."/>
        </authorList>
    </citation>
    <scope>NUCLEOTIDE SEQUENCE</scope>
    <source>
        <tissue evidence="1">Shoot tip</tissue>
    </source>
</reference>
<reference evidence="1" key="2">
    <citation type="journal article" date="2023" name="Int. J. Mol. Sci.">
        <title>De Novo Assembly and Annotation of 11 Diverse Shrub Willow (Salix) Genomes Reveals Novel Gene Organization in Sex-Linked Regions.</title>
        <authorList>
            <person name="Hyden B."/>
            <person name="Feng K."/>
            <person name="Yates T.B."/>
            <person name="Jawdy S."/>
            <person name="Cereghino C."/>
            <person name="Smart L.B."/>
            <person name="Muchero W."/>
        </authorList>
    </citation>
    <scope>NUCLEOTIDE SEQUENCE</scope>
    <source>
        <tissue evidence="1">Shoot tip</tissue>
    </source>
</reference>
<protein>
    <submittedName>
        <fullName evidence="1">Uncharacterized protein</fullName>
    </submittedName>
</protein>
<comment type="caution">
    <text evidence="1">The sequence shown here is derived from an EMBL/GenBank/DDBJ whole genome shotgun (WGS) entry which is preliminary data.</text>
</comment>
<name>A0A9Q0UMC3_9ROSI</name>
<keyword evidence="2" id="KW-1185">Reference proteome</keyword>
<dbReference type="EMBL" id="JAPFFM010000011">
    <property type="protein sequence ID" value="KAJ6732785.1"/>
    <property type="molecule type" value="Genomic_DNA"/>
</dbReference>
<proteinExistence type="predicted"/>
<gene>
    <name evidence="1" type="ORF">OIU74_004687</name>
</gene>
<sequence length="103" mass="11251">MIVALPLTVCPASLLVYHSLVKRFQHEKKVFAGPLAFDVTSPALIALCDESSILKKPKLSGDPNIPCAGPFSKAKNVGPIWYESLQTLEFCMELLEAASIHVR</sequence>
<organism evidence="1 2">
    <name type="scientific">Salix koriyanagi</name>
    <dbReference type="NCBI Taxonomy" id="2511006"/>
    <lineage>
        <taxon>Eukaryota</taxon>
        <taxon>Viridiplantae</taxon>
        <taxon>Streptophyta</taxon>
        <taxon>Embryophyta</taxon>
        <taxon>Tracheophyta</taxon>
        <taxon>Spermatophyta</taxon>
        <taxon>Magnoliopsida</taxon>
        <taxon>eudicotyledons</taxon>
        <taxon>Gunneridae</taxon>
        <taxon>Pentapetalae</taxon>
        <taxon>rosids</taxon>
        <taxon>fabids</taxon>
        <taxon>Malpighiales</taxon>
        <taxon>Salicaceae</taxon>
        <taxon>Saliceae</taxon>
        <taxon>Salix</taxon>
    </lineage>
</organism>
<evidence type="ECO:0000313" key="2">
    <source>
        <dbReference type="Proteomes" id="UP001151752"/>
    </source>
</evidence>
<dbReference type="AlphaFoldDB" id="A0A9Q0UMC3"/>
<evidence type="ECO:0000313" key="1">
    <source>
        <dbReference type="EMBL" id="KAJ6732785.1"/>
    </source>
</evidence>
<dbReference type="Proteomes" id="UP001151752">
    <property type="component" value="Chromosome 7"/>
</dbReference>
<accession>A0A9Q0UMC3</accession>